<comment type="function">
    <text evidence="6">Catalyzes the reduction of dTDP-6-deoxy-L-lyxo-4-hexulose to yield dTDP-L-rhamnose.</text>
</comment>
<dbReference type="PANTHER" id="PTHR10491:SF4">
    <property type="entry name" value="METHIONINE ADENOSYLTRANSFERASE 2 SUBUNIT BETA"/>
    <property type="match status" value="1"/>
</dbReference>
<evidence type="ECO:0000256" key="2">
    <source>
        <dbReference type="ARBA" id="ARBA00010944"/>
    </source>
</evidence>
<comment type="catalytic activity">
    <reaction evidence="5 6">
        <text>dTDP-beta-L-rhamnose + NADP(+) = dTDP-4-dehydro-beta-L-rhamnose + NADPH + H(+)</text>
        <dbReference type="Rhea" id="RHEA:21796"/>
        <dbReference type="ChEBI" id="CHEBI:15378"/>
        <dbReference type="ChEBI" id="CHEBI:57510"/>
        <dbReference type="ChEBI" id="CHEBI:57783"/>
        <dbReference type="ChEBI" id="CHEBI:58349"/>
        <dbReference type="ChEBI" id="CHEBI:62830"/>
        <dbReference type="EC" id="1.1.1.133"/>
    </reaction>
</comment>
<comment type="caution">
    <text evidence="8">The sequence shown here is derived from an EMBL/GenBank/DDBJ whole genome shotgun (WGS) entry which is preliminary data.</text>
</comment>
<dbReference type="SUPFAM" id="SSF51735">
    <property type="entry name" value="NAD(P)-binding Rossmann-fold domains"/>
    <property type="match status" value="1"/>
</dbReference>
<dbReference type="EC" id="1.1.1.133" evidence="3 6"/>
<dbReference type="Pfam" id="PF04321">
    <property type="entry name" value="RmlD_sub_bind"/>
    <property type="match status" value="1"/>
</dbReference>
<dbReference type="InterPro" id="IPR005913">
    <property type="entry name" value="dTDP_dehydrorham_reduct"/>
</dbReference>
<evidence type="ECO:0000256" key="1">
    <source>
        <dbReference type="ARBA" id="ARBA00004781"/>
    </source>
</evidence>
<comment type="similarity">
    <text evidence="2 6">Belongs to the dTDP-4-dehydrorhamnose reductase family.</text>
</comment>
<keyword evidence="6" id="KW-0521">NADP</keyword>
<protein>
    <recommendedName>
        <fullName evidence="4 6">dTDP-4-dehydrorhamnose reductase</fullName>
        <ecNumber evidence="3 6">1.1.1.133</ecNumber>
    </recommendedName>
</protein>
<reference evidence="8" key="2">
    <citation type="submission" date="2023-01" db="EMBL/GenBank/DDBJ databases">
        <authorList>
            <person name="Sun Q."/>
            <person name="Evtushenko L."/>
        </authorList>
    </citation>
    <scope>NUCLEOTIDE SEQUENCE</scope>
    <source>
        <strain evidence="8">VKM B-2484</strain>
    </source>
</reference>
<keyword evidence="6" id="KW-0560">Oxidoreductase</keyword>
<comment type="pathway">
    <text evidence="1 6">Carbohydrate biosynthesis; dTDP-L-rhamnose biosynthesis.</text>
</comment>
<sequence>MPVERAPLSNGGGGMKVLVLGASGMLGNAMARVLPAEAGLEVYGVARRAFSPQDFPHLPAERYLTIADIHDLDALRALIGRTEPDVVINAVGMVKQLAGAEDPLVALPINALLPHQLARLCGEAGARLVHISTDCVFDGARGNYTEDDLPDATDLYGRSKLLGEVDYPHAVTLRTSIVGHEIDSHHGLFDWFLSQQGTVAGYRRAIFSGLTTVEFARVIARQVMPNPQLRGLYHVAGEPISKHDLLGIVAEAYGKRIEIVPRDEPRIDRSLSAARFRAATGYKPPGWRTLVRELRDAYDRRG</sequence>
<evidence type="ECO:0000256" key="4">
    <source>
        <dbReference type="ARBA" id="ARBA00017099"/>
    </source>
</evidence>
<dbReference type="GO" id="GO:0005829">
    <property type="term" value="C:cytosol"/>
    <property type="evidence" value="ECO:0007669"/>
    <property type="project" value="TreeGrafter"/>
</dbReference>
<dbReference type="InterPro" id="IPR029903">
    <property type="entry name" value="RmlD-like-bd"/>
</dbReference>
<evidence type="ECO:0000256" key="5">
    <source>
        <dbReference type="ARBA" id="ARBA00048200"/>
    </source>
</evidence>
<accession>A0A9W6MZY9</accession>
<dbReference type="PANTHER" id="PTHR10491">
    <property type="entry name" value="DTDP-4-DEHYDRORHAMNOSE REDUCTASE"/>
    <property type="match status" value="1"/>
</dbReference>
<comment type="cofactor">
    <cofactor evidence="6">
        <name>Mg(2+)</name>
        <dbReference type="ChEBI" id="CHEBI:18420"/>
    </cofactor>
    <text evidence="6">Binds 1 Mg(2+) ion per monomer.</text>
</comment>
<evidence type="ECO:0000313" key="9">
    <source>
        <dbReference type="Proteomes" id="UP001143370"/>
    </source>
</evidence>
<dbReference type="GO" id="GO:0008831">
    <property type="term" value="F:dTDP-4-dehydrorhamnose reductase activity"/>
    <property type="evidence" value="ECO:0007669"/>
    <property type="project" value="UniProtKB-EC"/>
</dbReference>
<dbReference type="CDD" id="cd05254">
    <property type="entry name" value="dTDP_HR_like_SDR_e"/>
    <property type="match status" value="1"/>
</dbReference>
<organism evidence="8 9">
    <name type="scientific">Ancylobacter dichloromethanicus</name>
    <dbReference type="NCBI Taxonomy" id="518825"/>
    <lineage>
        <taxon>Bacteria</taxon>
        <taxon>Pseudomonadati</taxon>
        <taxon>Pseudomonadota</taxon>
        <taxon>Alphaproteobacteria</taxon>
        <taxon>Hyphomicrobiales</taxon>
        <taxon>Xanthobacteraceae</taxon>
        <taxon>Ancylobacter</taxon>
    </lineage>
</organism>
<proteinExistence type="inferred from homology"/>
<dbReference type="Proteomes" id="UP001143370">
    <property type="component" value="Unassembled WGS sequence"/>
</dbReference>
<evidence type="ECO:0000313" key="8">
    <source>
        <dbReference type="EMBL" id="GLK72520.1"/>
    </source>
</evidence>
<dbReference type="InterPro" id="IPR036291">
    <property type="entry name" value="NAD(P)-bd_dom_sf"/>
</dbReference>
<gene>
    <name evidence="8" type="ORF">GCM10017643_26360</name>
</gene>
<dbReference type="AlphaFoldDB" id="A0A9W6MZY9"/>
<dbReference type="Gene3D" id="3.40.50.720">
    <property type="entry name" value="NAD(P)-binding Rossmann-like Domain"/>
    <property type="match status" value="1"/>
</dbReference>
<evidence type="ECO:0000256" key="6">
    <source>
        <dbReference type="RuleBase" id="RU364082"/>
    </source>
</evidence>
<dbReference type="EMBL" id="BSFJ01000017">
    <property type="protein sequence ID" value="GLK72520.1"/>
    <property type="molecule type" value="Genomic_DNA"/>
</dbReference>
<reference evidence="8" key="1">
    <citation type="journal article" date="2014" name="Int. J. Syst. Evol. Microbiol.">
        <title>Complete genome sequence of Corynebacterium casei LMG S-19264T (=DSM 44701T), isolated from a smear-ripened cheese.</title>
        <authorList>
            <consortium name="US DOE Joint Genome Institute (JGI-PGF)"/>
            <person name="Walter F."/>
            <person name="Albersmeier A."/>
            <person name="Kalinowski J."/>
            <person name="Ruckert C."/>
        </authorList>
    </citation>
    <scope>NUCLEOTIDE SEQUENCE</scope>
    <source>
        <strain evidence="8">VKM B-2484</strain>
    </source>
</reference>
<evidence type="ECO:0000259" key="7">
    <source>
        <dbReference type="Pfam" id="PF04321"/>
    </source>
</evidence>
<dbReference type="GO" id="GO:0019305">
    <property type="term" value="P:dTDP-rhamnose biosynthetic process"/>
    <property type="evidence" value="ECO:0007669"/>
    <property type="project" value="TreeGrafter"/>
</dbReference>
<evidence type="ECO:0000256" key="3">
    <source>
        <dbReference type="ARBA" id="ARBA00012929"/>
    </source>
</evidence>
<keyword evidence="9" id="KW-1185">Reference proteome</keyword>
<feature type="domain" description="RmlD-like substrate binding" evidence="7">
    <location>
        <begin position="15"/>
        <end position="296"/>
    </location>
</feature>
<name>A0A9W6MZY9_9HYPH</name>